<organism evidence="1">
    <name type="scientific">Tanacetum cinerariifolium</name>
    <name type="common">Dalmatian daisy</name>
    <name type="synonym">Chrysanthemum cinerariifolium</name>
    <dbReference type="NCBI Taxonomy" id="118510"/>
    <lineage>
        <taxon>Eukaryota</taxon>
        <taxon>Viridiplantae</taxon>
        <taxon>Streptophyta</taxon>
        <taxon>Embryophyta</taxon>
        <taxon>Tracheophyta</taxon>
        <taxon>Spermatophyta</taxon>
        <taxon>Magnoliopsida</taxon>
        <taxon>eudicotyledons</taxon>
        <taxon>Gunneridae</taxon>
        <taxon>Pentapetalae</taxon>
        <taxon>asterids</taxon>
        <taxon>campanulids</taxon>
        <taxon>Asterales</taxon>
        <taxon>Asteraceae</taxon>
        <taxon>Asteroideae</taxon>
        <taxon>Anthemideae</taxon>
        <taxon>Anthemidinae</taxon>
        <taxon>Tanacetum</taxon>
    </lineage>
</organism>
<comment type="caution">
    <text evidence="1">The sequence shown here is derived from an EMBL/GenBank/DDBJ whole genome shotgun (WGS) entry which is preliminary data.</text>
</comment>
<proteinExistence type="predicted"/>
<protein>
    <submittedName>
        <fullName evidence="1">Uncharacterized protein</fullName>
    </submittedName>
</protein>
<dbReference type="AlphaFoldDB" id="A0A699RCZ7"/>
<dbReference type="EMBL" id="BKCJ011094210">
    <property type="protein sequence ID" value="GFC84360.1"/>
    <property type="molecule type" value="Genomic_DNA"/>
</dbReference>
<sequence>SDCFQITSWVSNGVARKSTQARSRGTVEVHKFGEENQEVEFDLTSSEDDS</sequence>
<feature type="non-terminal residue" evidence="1">
    <location>
        <position position="1"/>
    </location>
</feature>
<evidence type="ECO:0000313" key="1">
    <source>
        <dbReference type="EMBL" id="GFC84360.1"/>
    </source>
</evidence>
<accession>A0A699RCZ7</accession>
<reference evidence="1" key="1">
    <citation type="journal article" date="2019" name="Sci. Rep.">
        <title>Draft genome of Tanacetum cinerariifolium, the natural source of mosquito coil.</title>
        <authorList>
            <person name="Yamashiro T."/>
            <person name="Shiraishi A."/>
            <person name="Satake H."/>
            <person name="Nakayama K."/>
        </authorList>
    </citation>
    <scope>NUCLEOTIDE SEQUENCE</scope>
</reference>
<name>A0A699RCZ7_TANCI</name>
<gene>
    <name evidence="1" type="ORF">Tci_856330</name>
</gene>